<dbReference type="Proteomes" id="UP001189624">
    <property type="component" value="Chromosome 6"/>
</dbReference>
<proteinExistence type="predicted"/>
<feature type="non-terminal residue" evidence="1">
    <location>
        <position position="1"/>
    </location>
</feature>
<evidence type="ECO:0000313" key="2">
    <source>
        <dbReference type="Proteomes" id="UP001189624"/>
    </source>
</evidence>
<sequence>DHLKKHTCIHLLTHARERMYRHAHNVKARENHCKSARYPVGPLRIGGQTTTSFVQKVTSVFATHFGY</sequence>
<name>A0AA86SMJ8_9FABA</name>
<keyword evidence="2" id="KW-1185">Reference proteome</keyword>
<dbReference type="EMBL" id="OY731403">
    <property type="protein sequence ID" value="CAJ1965460.1"/>
    <property type="molecule type" value="Genomic_DNA"/>
</dbReference>
<organism evidence="1 2">
    <name type="scientific">Sphenostylis stenocarpa</name>
    <dbReference type="NCBI Taxonomy" id="92480"/>
    <lineage>
        <taxon>Eukaryota</taxon>
        <taxon>Viridiplantae</taxon>
        <taxon>Streptophyta</taxon>
        <taxon>Embryophyta</taxon>
        <taxon>Tracheophyta</taxon>
        <taxon>Spermatophyta</taxon>
        <taxon>Magnoliopsida</taxon>
        <taxon>eudicotyledons</taxon>
        <taxon>Gunneridae</taxon>
        <taxon>Pentapetalae</taxon>
        <taxon>rosids</taxon>
        <taxon>fabids</taxon>
        <taxon>Fabales</taxon>
        <taxon>Fabaceae</taxon>
        <taxon>Papilionoideae</taxon>
        <taxon>50 kb inversion clade</taxon>
        <taxon>NPAAA clade</taxon>
        <taxon>indigoferoid/millettioid clade</taxon>
        <taxon>Phaseoleae</taxon>
        <taxon>Sphenostylis</taxon>
    </lineage>
</organism>
<feature type="non-terminal residue" evidence="1">
    <location>
        <position position="67"/>
    </location>
</feature>
<dbReference type="Gramene" id="rna-AYBTSS11_LOCUS20854">
    <property type="protein sequence ID" value="CAJ1965460.1"/>
    <property type="gene ID" value="gene-AYBTSS11_LOCUS20854"/>
</dbReference>
<reference evidence="1" key="1">
    <citation type="submission" date="2023-10" db="EMBL/GenBank/DDBJ databases">
        <authorList>
            <person name="Domelevo Entfellner J.-B."/>
        </authorList>
    </citation>
    <scope>NUCLEOTIDE SEQUENCE</scope>
</reference>
<accession>A0AA86SMJ8</accession>
<dbReference type="AlphaFoldDB" id="A0AA86SMJ8"/>
<gene>
    <name evidence="1" type="ORF">AYBTSS11_LOCUS20854</name>
</gene>
<evidence type="ECO:0000313" key="1">
    <source>
        <dbReference type="EMBL" id="CAJ1965460.1"/>
    </source>
</evidence>
<protein>
    <submittedName>
        <fullName evidence="1">Uncharacterized protein</fullName>
    </submittedName>
</protein>